<name>A0A9Q5GVI3_9BACT</name>
<protein>
    <submittedName>
        <fullName evidence="1">Uncharacterized protein</fullName>
    </submittedName>
</protein>
<evidence type="ECO:0000313" key="2">
    <source>
        <dbReference type="Proteomes" id="UP000281028"/>
    </source>
</evidence>
<sequence>MEHFIRQYTTHHRREVGAIAALLREMGGQVGTQEKFFRYAGNGIYFLCDFPDHTLRLYCIRLGENLLLLGGGEKVVTTATGTGDSPEMIRMKQVSQDIFGRMSAGNVYWSSDKSPLTGDLIFEKDDT</sequence>
<accession>A0A9Q5GVI3</accession>
<reference evidence="1" key="1">
    <citation type="submission" date="2020-05" db="EMBL/GenBank/DDBJ databases">
        <title>Chitinophaga laudate sp. nov., isolated from a tropical peat swamp.</title>
        <authorList>
            <person name="Goh C.B.S."/>
            <person name="Lee M.S."/>
            <person name="Parimannan S."/>
            <person name="Pasbakhsh P."/>
            <person name="Yule C.M."/>
            <person name="Rajandas H."/>
            <person name="Loke S."/>
            <person name="Croft L."/>
            <person name="Tan J.B.L."/>
        </authorList>
    </citation>
    <scope>NUCLEOTIDE SEQUENCE</scope>
    <source>
        <strain evidence="1">Mgbs1</strain>
    </source>
</reference>
<dbReference type="EMBL" id="RIAR02000001">
    <property type="protein sequence ID" value="NSL86588.1"/>
    <property type="molecule type" value="Genomic_DNA"/>
</dbReference>
<dbReference type="AlphaFoldDB" id="A0A9Q5GVI3"/>
<proteinExistence type="predicted"/>
<organism evidence="1 2">
    <name type="scientific">Chitinophaga solisilvae</name>
    <dbReference type="NCBI Taxonomy" id="1233460"/>
    <lineage>
        <taxon>Bacteria</taxon>
        <taxon>Pseudomonadati</taxon>
        <taxon>Bacteroidota</taxon>
        <taxon>Chitinophagia</taxon>
        <taxon>Chitinophagales</taxon>
        <taxon>Chitinophagaceae</taxon>
        <taxon>Chitinophaga</taxon>
    </lineage>
</organism>
<gene>
    <name evidence="1" type="ORF">ECE50_007090</name>
</gene>
<keyword evidence="2" id="KW-1185">Reference proteome</keyword>
<dbReference type="Proteomes" id="UP000281028">
    <property type="component" value="Unassembled WGS sequence"/>
</dbReference>
<comment type="caution">
    <text evidence="1">The sequence shown here is derived from an EMBL/GenBank/DDBJ whole genome shotgun (WGS) entry which is preliminary data.</text>
</comment>
<evidence type="ECO:0000313" key="1">
    <source>
        <dbReference type="EMBL" id="NSL86588.1"/>
    </source>
</evidence>